<dbReference type="EMBL" id="PZQS01000001">
    <property type="protein sequence ID" value="PVD37622.1"/>
    <property type="molecule type" value="Genomic_DNA"/>
</dbReference>
<name>A0A2T7PW23_POMCA</name>
<dbReference type="OrthoDB" id="6145977at2759"/>
<feature type="compositionally biased region" description="Polar residues" evidence="1">
    <location>
        <begin position="99"/>
        <end position="110"/>
    </location>
</feature>
<accession>A0A2T7PW23</accession>
<dbReference type="Proteomes" id="UP000245119">
    <property type="component" value="Linkage Group LG1"/>
</dbReference>
<evidence type="ECO:0000313" key="3">
    <source>
        <dbReference type="Proteomes" id="UP000245119"/>
    </source>
</evidence>
<sequence length="261" mass="29911">MYTLSHLSSHITVLDERPVVHEHLRRSSVVYAKNSPRVAKTELARNIGKLRLKDWVRYGWSLPPVHGSSGRRERHLQTSSQRPRTVVASSLEARESAEFESTNGGETTRSLPPLRRTPLGQPMLRRPTVCWPESGREVTHGDDLLHMLGNYLDLKPITEGDQLPGGSDEFYSTHYPLLLEKKFDDEQLEKVEKRRAEVASRCRLLEVALTQLERGTGDPGDSDVLEPVFVTELRHETFDPRRWPWNTDRYSRGVNSDDPRL</sequence>
<protein>
    <submittedName>
        <fullName evidence="2">Uncharacterized protein</fullName>
    </submittedName>
</protein>
<dbReference type="AlphaFoldDB" id="A0A2T7PW23"/>
<evidence type="ECO:0000256" key="1">
    <source>
        <dbReference type="SAM" id="MobiDB-lite"/>
    </source>
</evidence>
<feature type="region of interest" description="Disordered" evidence="1">
    <location>
        <begin position="66"/>
        <end position="127"/>
    </location>
</feature>
<evidence type="ECO:0000313" key="2">
    <source>
        <dbReference type="EMBL" id="PVD37622.1"/>
    </source>
</evidence>
<reference evidence="2 3" key="1">
    <citation type="submission" date="2018-04" db="EMBL/GenBank/DDBJ databases">
        <title>The genome of golden apple snail Pomacea canaliculata provides insight into stress tolerance and invasive adaptation.</title>
        <authorList>
            <person name="Liu C."/>
            <person name="Liu B."/>
            <person name="Ren Y."/>
            <person name="Zhang Y."/>
            <person name="Wang H."/>
            <person name="Li S."/>
            <person name="Jiang F."/>
            <person name="Yin L."/>
            <person name="Zhang G."/>
            <person name="Qian W."/>
            <person name="Fan W."/>
        </authorList>
    </citation>
    <scope>NUCLEOTIDE SEQUENCE [LARGE SCALE GENOMIC DNA]</scope>
    <source>
        <strain evidence="2">SZHN2017</strain>
        <tissue evidence="2">Muscle</tissue>
    </source>
</reference>
<keyword evidence="3" id="KW-1185">Reference proteome</keyword>
<comment type="caution">
    <text evidence="2">The sequence shown here is derived from an EMBL/GenBank/DDBJ whole genome shotgun (WGS) entry which is preliminary data.</text>
</comment>
<gene>
    <name evidence="2" type="ORF">C0Q70_00218</name>
</gene>
<organism evidence="2 3">
    <name type="scientific">Pomacea canaliculata</name>
    <name type="common">Golden apple snail</name>
    <dbReference type="NCBI Taxonomy" id="400727"/>
    <lineage>
        <taxon>Eukaryota</taxon>
        <taxon>Metazoa</taxon>
        <taxon>Spiralia</taxon>
        <taxon>Lophotrochozoa</taxon>
        <taxon>Mollusca</taxon>
        <taxon>Gastropoda</taxon>
        <taxon>Caenogastropoda</taxon>
        <taxon>Architaenioglossa</taxon>
        <taxon>Ampullarioidea</taxon>
        <taxon>Ampullariidae</taxon>
        <taxon>Pomacea</taxon>
    </lineage>
</organism>
<proteinExistence type="predicted"/>